<reference evidence="2 3" key="1">
    <citation type="journal article" date="2008" name="Nature">
        <title>The genome of Laccaria bicolor provides insights into mycorrhizal symbiosis.</title>
        <authorList>
            <person name="Martin F."/>
            <person name="Aerts A."/>
            <person name="Ahren D."/>
            <person name="Brun A."/>
            <person name="Danchin E.G.J."/>
            <person name="Duchaussoy F."/>
            <person name="Gibon J."/>
            <person name="Kohler A."/>
            <person name="Lindquist E."/>
            <person name="Pereda V."/>
            <person name="Salamov A."/>
            <person name="Shapiro H.J."/>
            <person name="Wuyts J."/>
            <person name="Blaudez D."/>
            <person name="Buee M."/>
            <person name="Brokstein P."/>
            <person name="Canbaeck B."/>
            <person name="Cohen D."/>
            <person name="Courty P.E."/>
            <person name="Coutinho P.M."/>
            <person name="Delaruelle C."/>
            <person name="Detter J.C."/>
            <person name="Deveau A."/>
            <person name="DiFazio S."/>
            <person name="Duplessis S."/>
            <person name="Fraissinet-Tachet L."/>
            <person name="Lucic E."/>
            <person name="Frey-Klett P."/>
            <person name="Fourrey C."/>
            <person name="Feussner I."/>
            <person name="Gay G."/>
            <person name="Grimwood J."/>
            <person name="Hoegger P.J."/>
            <person name="Jain P."/>
            <person name="Kilaru S."/>
            <person name="Labbe J."/>
            <person name="Lin Y.C."/>
            <person name="Legue V."/>
            <person name="Le Tacon F."/>
            <person name="Marmeisse R."/>
            <person name="Melayah D."/>
            <person name="Montanini B."/>
            <person name="Muratet M."/>
            <person name="Nehls U."/>
            <person name="Niculita-Hirzel H."/>
            <person name="Oudot-Le Secq M.P."/>
            <person name="Peter M."/>
            <person name="Quesneville H."/>
            <person name="Rajashekar B."/>
            <person name="Reich M."/>
            <person name="Rouhier N."/>
            <person name="Schmutz J."/>
            <person name="Yin T."/>
            <person name="Chalot M."/>
            <person name="Henrissat B."/>
            <person name="Kuees U."/>
            <person name="Lucas S."/>
            <person name="Van de Peer Y."/>
            <person name="Podila G.K."/>
            <person name="Polle A."/>
            <person name="Pukkila P.J."/>
            <person name="Richardson P.M."/>
            <person name="Rouze P."/>
            <person name="Sanders I.R."/>
            <person name="Stajich J.E."/>
            <person name="Tunlid A."/>
            <person name="Tuskan G."/>
            <person name="Grigoriev I.V."/>
        </authorList>
    </citation>
    <scope>NUCLEOTIDE SEQUENCE [LARGE SCALE GENOMIC DNA]</scope>
    <source>
        <strain evidence="3">S238N-H82 / ATCC MYA-4686</strain>
    </source>
</reference>
<accession>B0DS80</accession>
<dbReference type="HOGENOM" id="CLU_1518124_0_0_1"/>
<proteinExistence type="predicted"/>
<evidence type="ECO:0000313" key="2">
    <source>
        <dbReference type="EMBL" id="EDR02425.1"/>
    </source>
</evidence>
<keyword evidence="3" id="KW-1185">Reference proteome</keyword>
<dbReference type="Proteomes" id="UP000001194">
    <property type="component" value="Unassembled WGS sequence"/>
</dbReference>
<evidence type="ECO:0000313" key="3">
    <source>
        <dbReference type="Proteomes" id="UP000001194"/>
    </source>
</evidence>
<gene>
    <name evidence="2" type="ORF">LACBIDRAFT_309400</name>
</gene>
<dbReference type="InParanoid" id="B0DS80"/>
<sequence length="177" mass="20201">MVLPQVEAMDVDQDIDSMDVDNPPLNSNSNDEGEQRLLFPGEIVNGKRQVRYMRIHGKGISRSMLQEWCKSFAIPHSGNMKTMRERTIPRARRAHLNARYGAVSKPTKTKKRSTKRAEEMFSRSAMAAPITHLLPMETESGQSKQTACEREQLLSWAKKIVESLVGTIYINEMWQLP</sequence>
<dbReference type="KEGG" id="lbc:LACBIDRAFT_309400"/>
<dbReference type="EMBL" id="DS547130">
    <property type="protein sequence ID" value="EDR02425.1"/>
    <property type="molecule type" value="Genomic_DNA"/>
</dbReference>
<organism evidence="3">
    <name type="scientific">Laccaria bicolor (strain S238N-H82 / ATCC MYA-4686)</name>
    <name type="common">Bicoloured deceiver</name>
    <name type="synonym">Laccaria laccata var. bicolor</name>
    <dbReference type="NCBI Taxonomy" id="486041"/>
    <lineage>
        <taxon>Eukaryota</taxon>
        <taxon>Fungi</taxon>
        <taxon>Dikarya</taxon>
        <taxon>Basidiomycota</taxon>
        <taxon>Agaricomycotina</taxon>
        <taxon>Agaricomycetes</taxon>
        <taxon>Agaricomycetidae</taxon>
        <taxon>Agaricales</taxon>
        <taxon>Agaricineae</taxon>
        <taxon>Hydnangiaceae</taxon>
        <taxon>Laccaria</taxon>
    </lineage>
</organism>
<name>B0DS80_LACBS</name>
<dbReference type="RefSeq" id="XP_001886788.1">
    <property type="nucleotide sequence ID" value="XM_001886753.1"/>
</dbReference>
<dbReference type="AlphaFoldDB" id="B0DS80"/>
<dbReference type="GeneID" id="6082436"/>
<protein>
    <submittedName>
        <fullName evidence="2">Predicted protein</fullName>
    </submittedName>
</protein>
<evidence type="ECO:0000256" key="1">
    <source>
        <dbReference type="SAM" id="MobiDB-lite"/>
    </source>
</evidence>
<feature type="region of interest" description="Disordered" evidence="1">
    <location>
        <begin position="14"/>
        <end position="33"/>
    </location>
</feature>